<evidence type="ECO:0000256" key="4">
    <source>
        <dbReference type="ARBA" id="ARBA00023163"/>
    </source>
</evidence>
<dbReference type="InterPro" id="IPR058163">
    <property type="entry name" value="LysR-type_TF_proteobact-type"/>
</dbReference>
<evidence type="ECO:0000313" key="6">
    <source>
        <dbReference type="EMBL" id="TLM79370.1"/>
    </source>
</evidence>
<evidence type="ECO:0000259" key="5">
    <source>
        <dbReference type="PROSITE" id="PS50931"/>
    </source>
</evidence>
<reference evidence="6 7" key="1">
    <citation type="submission" date="2019-05" db="EMBL/GenBank/DDBJ databases">
        <title>Microbulbifer harenosus sp. nov., an alginate-degrading bacterium isolated from coastal sand.</title>
        <authorList>
            <person name="Huang H."/>
            <person name="Mo K."/>
            <person name="Bao S."/>
        </authorList>
    </citation>
    <scope>NUCLEOTIDE SEQUENCE [LARGE SCALE GENOMIC DNA]</scope>
    <source>
        <strain evidence="6 7">HB161719</strain>
    </source>
</reference>
<dbReference type="PANTHER" id="PTHR30537">
    <property type="entry name" value="HTH-TYPE TRANSCRIPTIONAL REGULATOR"/>
    <property type="match status" value="1"/>
</dbReference>
<keyword evidence="2" id="KW-0805">Transcription regulation</keyword>
<dbReference type="Pfam" id="PF03466">
    <property type="entry name" value="LysR_substrate"/>
    <property type="match status" value="1"/>
</dbReference>
<dbReference type="PRINTS" id="PR00039">
    <property type="entry name" value="HTHLYSR"/>
</dbReference>
<sequence length="298" mass="33084">MDKDLIALLRVFCAVAEAGSLSAAADRLDVQPPAISKSLARLETLLGKRLFNRTTRAIEITEVGRYVYAEGLKQLLALEALVENVGAFDQAPAGTLTITASSTIGEYLIAPSLADFARQFPQIAVNLLFSNTMLRLPSQNIDIAIRSSQALEDSTLTSRKLFEVARVVVASPTYLERAGTLQEPEEITHHACLNFRHRELYDQWDYVRDNIHHELATRTTYSANSYATLKTLCLTGLGVARLFEYQVKEELKRGELVAIARHVDWGRQSIHAVYHGRLADSPKVQAFLTHFCAQGGQN</sequence>
<accession>A0ABY2US48</accession>
<dbReference type="Gene3D" id="3.40.190.290">
    <property type="match status" value="1"/>
</dbReference>
<comment type="similarity">
    <text evidence="1">Belongs to the LysR transcriptional regulatory family.</text>
</comment>
<dbReference type="InterPro" id="IPR005119">
    <property type="entry name" value="LysR_subst-bd"/>
</dbReference>
<dbReference type="SUPFAM" id="SSF53850">
    <property type="entry name" value="Periplasmic binding protein-like II"/>
    <property type="match status" value="1"/>
</dbReference>
<dbReference type="InterPro" id="IPR036388">
    <property type="entry name" value="WH-like_DNA-bd_sf"/>
</dbReference>
<dbReference type="EMBL" id="VANI01000004">
    <property type="protein sequence ID" value="TLM79370.1"/>
    <property type="molecule type" value="Genomic_DNA"/>
</dbReference>
<keyword evidence="3" id="KW-0238">DNA-binding</keyword>
<proteinExistence type="inferred from homology"/>
<dbReference type="PROSITE" id="PS50931">
    <property type="entry name" value="HTH_LYSR"/>
    <property type="match status" value="1"/>
</dbReference>
<evidence type="ECO:0000256" key="2">
    <source>
        <dbReference type="ARBA" id="ARBA00023015"/>
    </source>
</evidence>
<dbReference type="Gene3D" id="1.10.10.10">
    <property type="entry name" value="Winged helix-like DNA-binding domain superfamily/Winged helix DNA-binding domain"/>
    <property type="match status" value="1"/>
</dbReference>
<dbReference type="PANTHER" id="PTHR30537:SF5">
    <property type="entry name" value="HTH-TYPE TRANSCRIPTIONAL ACTIVATOR TTDR-RELATED"/>
    <property type="match status" value="1"/>
</dbReference>
<dbReference type="RefSeq" id="WP_138234541.1">
    <property type="nucleotide sequence ID" value="NZ_CP185860.1"/>
</dbReference>
<dbReference type="InterPro" id="IPR036390">
    <property type="entry name" value="WH_DNA-bd_sf"/>
</dbReference>
<dbReference type="InterPro" id="IPR000847">
    <property type="entry name" value="LysR_HTH_N"/>
</dbReference>
<gene>
    <name evidence="6" type="ORF">FDY93_04555</name>
</gene>
<organism evidence="6 7">
    <name type="scientific">Microbulbifer harenosus</name>
    <dbReference type="NCBI Taxonomy" id="2576840"/>
    <lineage>
        <taxon>Bacteria</taxon>
        <taxon>Pseudomonadati</taxon>
        <taxon>Pseudomonadota</taxon>
        <taxon>Gammaproteobacteria</taxon>
        <taxon>Cellvibrionales</taxon>
        <taxon>Microbulbiferaceae</taxon>
        <taxon>Microbulbifer</taxon>
    </lineage>
</organism>
<protein>
    <submittedName>
        <fullName evidence="6">LysR family transcriptional regulator</fullName>
    </submittedName>
</protein>
<keyword evidence="4" id="KW-0804">Transcription</keyword>
<evidence type="ECO:0000256" key="3">
    <source>
        <dbReference type="ARBA" id="ARBA00023125"/>
    </source>
</evidence>
<evidence type="ECO:0000256" key="1">
    <source>
        <dbReference type="ARBA" id="ARBA00009437"/>
    </source>
</evidence>
<keyword evidence="7" id="KW-1185">Reference proteome</keyword>
<comment type="caution">
    <text evidence="6">The sequence shown here is derived from an EMBL/GenBank/DDBJ whole genome shotgun (WGS) entry which is preliminary data.</text>
</comment>
<name>A0ABY2US48_9GAMM</name>
<dbReference type="CDD" id="cd08422">
    <property type="entry name" value="PBP2_CrgA_like"/>
    <property type="match status" value="1"/>
</dbReference>
<feature type="domain" description="HTH lysR-type" evidence="5">
    <location>
        <begin position="1"/>
        <end position="61"/>
    </location>
</feature>
<dbReference type="Proteomes" id="UP000306791">
    <property type="component" value="Unassembled WGS sequence"/>
</dbReference>
<dbReference type="SUPFAM" id="SSF46785">
    <property type="entry name" value="Winged helix' DNA-binding domain"/>
    <property type="match status" value="1"/>
</dbReference>
<dbReference type="Pfam" id="PF00126">
    <property type="entry name" value="HTH_1"/>
    <property type="match status" value="1"/>
</dbReference>
<evidence type="ECO:0000313" key="7">
    <source>
        <dbReference type="Proteomes" id="UP000306791"/>
    </source>
</evidence>